<keyword evidence="4" id="KW-0408">Iron</keyword>
<keyword evidence="8" id="KW-1185">Reference proteome</keyword>
<dbReference type="GO" id="GO:0051539">
    <property type="term" value="F:4 iron, 4 sulfur cluster binding"/>
    <property type="evidence" value="ECO:0007669"/>
    <property type="project" value="UniProtKB-KW"/>
</dbReference>
<dbReference type="VEuPathDB" id="TrichDB:TVAG_129510"/>
<gene>
    <name evidence="7" type="ORF">TVAG_129510</name>
</gene>
<name>A2DI47_TRIV3</name>
<organism evidence="7 8">
    <name type="scientific">Trichomonas vaginalis (strain ATCC PRA-98 / G3)</name>
    <dbReference type="NCBI Taxonomy" id="412133"/>
    <lineage>
        <taxon>Eukaryota</taxon>
        <taxon>Metamonada</taxon>
        <taxon>Parabasalia</taxon>
        <taxon>Trichomonadida</taxon>
        <taxon>Trichomonadidae</taxon>
        <taxon>Trichomonas</taxon>
    </lineage>
</organism>
<dbReference type="PANTHER" id="PTHR11615">
    <property type="entry name" value="NITRATE, FORMATE, IRON DEHYDROGENASE"/>
    <property type="match status" value="1"/>
</dbReference>
<dbReference type="RefSeq" id="XP_001580829.1">
    <property type="nucleotide sequence ID" value="XM_001580779.1"/>
</dbReference>
<feature type="domain" description="Iron hydrogenase large subunit C-terminal" evidence="6">
    <location>
        <begin position="73"/>
        <end position="334"/>
    </location>
</feature>
<evidence type="ECO:0000256" key="2">
    <source>
        <dbReference type="ARBA" id="ARBA00022485"/>
    </source>
</evidence>
<keyword evidence="3" id="KW-0479">Metal-binding</keyword>
<dbReference type="SUPFAM" id="SSF53920">
    <property type="entry name" value="Fe-only hydrogenase"/>
    <property type="match status" value="1"/>
</dbReference>
<dbReference type="KEGG" id="tva:5465366"/>
<evidence type="ECO:0000256" key="5">
    <source>
        <dbReference type="ARBA" id="ARBA00023014"/>
    </source>
</evidence>
<comment type="similarity">
    <text evidence="1">Belongs to the NARF family.</text>
</comment>
<dbReference type="AlphaFoldDB" id="A2DI47"/>
<evidence type="ECO:0000256" key="1">
    <source>
        <dbReference type="ARBA" id="ARBA00006596"/>
    </source>
</evidence>
<dbReference type="Gene3D" id="3.40.50.1780">
    <property type="match status" value="1"/>
</dbReference>
<accession>A2DI47</accession>
<dbReference type="Pfam" id="PF02906">
    <property type="entry name" value="Fe_hyd_lg_C"/>
    <property type="match status" value="1"/>
</dbReference>
<evidence type="ECO:0000259" key="6">
    <source>
        <dbReference type="Pfam" id="PF02906"/>
    </source>
</evidence>
<sequence length="397" mass="44548">MSADPAASTSFDCLHPVSIEERGRVKADDEATFKVTLQDCLACSGCAITKDEITIISEQNTSRIFEKLDEVKDYIVLVATHVVANLAAVRNWSAAKAFSTIKQLFLSKGAQKVVLDTDIQLVFRRLVVKEFIENQTLSPFMISRCAGSVVYYERKTSYADHLAQIKPYPQLYAMYEKKILQSTNYVLYIGPCYDRKLEAARFEEDVDAVLTIAEINDHITEPTEEIPVKFPADTDLNAISQKLGQIKDSLNSDSIYQLIAEIEPTLNEEEINSLISELPSRFDLEISTNSFDGETLNKRLTKTLDMMSSGKKVPKPAPRLAQIDFCKGGCLVGGGQIRGNSPAQRRALIAATQEVHTQNESTNISFPTELYNELIKFGYKTHYESLPQEEEKDQFAW</sequence>
<dbReference type="VEuPathDB" id="TrichDB:TVAGG3_0712710"/>
<dbReference type="STRING" id="5722.A2DI47"/>
<evidence type="ECO:0000313" key="8">
    <source>
        <dbReference type="Proteomes" id="UP000001542"/>
    </source>
</evidence>
<dbReference type="InParanoid" id="A2DI47"/>
<dbReference type="InterPro" id="IPR009016">
    <property type="entry name" value="Fe_hydrogenase"/>
</dbReference>
<keyword evidence="5" id="KW-0411">Iron-sulfur</keyword>
<keyword evidence="2" id="KW-0004">4Fe-4S</keyword>
<dbReference type="GO" id="GO:0046872">
    <property type="term" value="F:metal ion binding"/>
    <property type="evidence" value="ECO:0007669"/>
    <property type="project" value="UniProtKB-KW"/>
</dbReference>
<evidence type="ECO:0000256" key="4">
    <source>
        <dbReference type="ARBA" id="ARBA00023004"/>
    </source>
</evidence>
<dbReference type="FunFam" id="3.30.70.20:FF:000042">
    <property type="entry name" value="Cytosolic Fe-S cluster assembly factor NAR1"/>
    <property type="match status" value="1"/>
</dbReference>
<dbReference type="OrthoDB" id="10253113at2759"/>
<dbReference type="InterPro" id="IPR050340">
    <property type="entry name" value="Cytosolic_Fe-S_CAF"/>
</dbReference>
<proteinExistence type="inferred from homology"/>
<dbReference type="InterPro" id="IPR004108">
    <property type="entry name" value="Fe_hydrogenase_lsu_C"/>
</dbReference>
<reference evidence="7" key="2">
    <citation type="journal article" date="2007" name="Science">
        <title>Draft genome sequence of the sexually transmitted pathogen Trichomonas vaginalis.</title>
        <authorList>
            <person name="Carlton J.M."/>
            <person name="Hirt R.P."/>
            <person name="Silva J.C."/>
            <person name="Delcher A.L."/>
            <person name="Schatz M."/>
            <person name="Zhao Q."/>
            <person name="Wortman J.R."/>
            <person name="Bidwell S.L."/>
            <person name="Alsmark U.C.M."/>
            <person name="Besteiro S."/>
            <person name="Sicheritz-Ponten T."/>
            <person name="Noel C.J."/>
            <person name="Dacks J.B."/>
            <person name="Foster P.G."/>
            <person name="Simillion C."/>
            <person name="Van de Peer Y."/>
            <person name="Miranda-Saavedra D."/>
            <person name="Barton G.J."/>
            <person name="Westrop G.D."/>
            <person name="Mueller S."/>
            <person name="Dessi D."/>
            <person name="Fiori P.L."/>
            <person name="Ren Q."/>
            <person name="Paulsen I."/>
            <person name="Zhang H."/>
            <person name="Bastida-Corcuera F.D."/>
            <person name="Simoes-Barbosa A."/>
            <person name="Brown M.T."/>
            <person name="Hayes R.D."/>
            <person name="Mukherjee M."/>
            <person name="Okumura C.Y."/>
            <person name="Schneider R."/>
            <person name="Smith A.J."/>
            <person name="Vanacova S."/>
            <person name="Villalvazo M."/>
            <person name="Haas B.J."/>
            <person name="Pertea M."/>
            <person name="Feldblyum T.V."/>
            <person name="Utterback T.R."/>
            <person name="Shu C.L."/>
            <person name="Osoegawa K."/>
            <person name="de Jong P.J."/>
            <person name="Hrdy I."/>
            <person name="Horvathova L."/>
            <person name="Zubacova Z."/>
            <person name="Dolezal P."/>
            <person name="Malik S.B."/>
            <person name="Logsdon J.M. Jr."/>
            <person name="Henze K."/>
            <person name="Gupta A."/>
            <person name="Wang C.C."/>
            <person name="Dunne R.L."/>
            <person name="Upcroft J.A."/>
            <person name="Upcroft P."/>
            <person name="White O."/>
            <person name="Salzberg S.L."/>
            <person name="Tang P."/>
            <person name="Chiu C.-H."/>
            <person name="Lee Y.-S."/>
            <person name="Embley T.M."/>
            <person name="Coombs G.H."/>
            <person name="Mottram J.C."/>
            <person name="Tachezy J."/>
            <person name="Fraser-Liggett C.M."/>
            <person name="Johnson P.J."/>
        </authorList>
    </citation>
    <scope>NUCLEOTIDE SEQUENCE [LARGE SCALE GENOMIC DNA]</scope>
    <source>
        <strain evidence="7">G3</strain>
    </source>
</reference>
<evidence type="ECO:0000256" key="3">
    <source>
        <dbReference type="ARBA" id="ARBA00022723"/>
    </source>
</evidence>
<dbReference type="EMBL" id="DS113203">
    <property type="protein sequence ID" value="EAY19843.1"/>
    <property type="molecule type" value="Genomic_DNA"/>
</dbReference>
<dbReference type="Proteomes" id="UP000001542">
    <property type="component" value="Unassembled WGS sequence"/>
</dbReference>
<dbReference type="eggNOG" id="KOG2439">
    <property type="taxonomic scope" value="Eukaryota"/>
</dbReference>
<protein>
    <recommendedName>
        <fullName evidence="6">Iron hydrogenase large subunit C-terminal domain-containing protein</fullName>
    </recommendedName>
</protein>
<evidence type="ECO:0000313" key="7">
    <source>
        <dbReference type="EMBL" id="EAY19843.1"/>
    </source>
</evidence>
<dbReference type="SMR" id="A2DI47"/>
<reference evidence="7" key="1">
    <citation type="submission" date="2006-10" db="EMBL/GenBank/DDBJ databases">
        <authorList>
            <person name="Amadeo P."/>
            <person name="Zhao Q."/>
            <person name="Wortman J."/>
            <person name="Fraser-Liggett C."/>
            <person name="Carlton J."/>
        </authorList>
    </citation>
    <scope>NUCLEOTIDE SEQUENCE</scope>
    <source>
        <strain evidence="7">G3</strain>
    </source>
</reference>